<dbReference type="GeneID" id="127150404"/>
<dbReference type="PANTHER" id="PTHR31973:SF195">
    <property type="entry name" value="MUDR FAMILY TRANSPOSASE"/>
    <property type="match status" value="1"/>
</dbReference>
<sequence>MHGKYRGKLLIATSIDLNGHRLPLAFAVVEEESTDSWGWFLRHLKQVVTHDEVRLVSDRHADIISAMNNPENGWIESNCHHRFCLHHVISNFYKMYKFTPLKNYAYRAGCQFQIRKFDKVIKDLMRINSSCMSFFDDIPIEKWTQAHDGGFRYGWMTTNLSECMNGVLKGARMLPINALAQIAFFKCVSYFKKRREEIRVTLERRDKYTGYGFFNFTVGNRFYGVHVILTASIFRYALEKILKWAARSSKYEVQSYDRSEGIFHVKTGHHDLNSKGENIQSASMRYCSCNKW</sequence>
<evidence type="ECO:0000259" key="1">
    <source>
        <dbReference type="Pfam" id="PF10551"/>
    </source>
</evidence>
<reference evidence="3" key="1">
    <citation type="submission" date="2025-08" db="UniProtKB">
        <authorList>
            <consortium name="RefSeq"/>
        </authorList>
    </citation>
    <scope>IDENTIFICATION</scope>
    <source>
        <tissue evidence="3">Stem</tissue>
    </source>
</reference>
<protein>
    <submittedName>
        <fullName evidence="3">Uncharacterized protein LOC127150404</fullName>
    </submittedName>
</protein>
<evidence type="ECO:0000313" key="2">
    <source>
        <dbReference type="Proteomes" id="UP001652600"/>
    </source>
</evidence>
<dbReference type="RefSeq" id="XP_050944071.1">
    <property type="nucleotide sequence ID" value="XM_051088114.1"/>
</dbReference>
<dbReference type="Pfam" id="PF10551">
    <property type="entry name" value="MULE"/>
    <property type="match status" value="1"/>
</dbReference>
<organism evidence="2 3">
    <name type="scientific">Cucumis melo</name>
    <name type="common">Muskmelon</name>
    <dbReference type="NCBI Taxonomy" id="3656"/>
    <lineage>
        <taxon>Eukaryota</taxon>
        <taxon>Viridiplantae</taxon>
        <taxon>Streptophyta</taxon>
        <taxon>Embryophyta</taxon>
        <taxon>Tracheophyta</taxon>
        <taxon>Spermatophyta</taxon>
        <taxon>Magnoliopsida</taxon>
        <taxon>eudicotyledons</taxon>
        <taxon>Gunneridae</taxon>
        <taxon>Pentapetalae</taxon>
        <taxon>rosids</taxon>
        <taxon>fabids</taxon>
        <taxon>Cucurbitales</taxon>
        <taxon>Cucurbitaceae</taxon>
        <taxon>Benincaseae</taxon>
        <taxon>Cucumis</taxon>
    </lineage>
</organism>
<gene>
    <name evidence="3" type="primary">LOC127150404</name>
</gene>
<evidence type="ECO:0000313" key="3">
    <source>
        <dbReference type="RefSeq" id="XP_050944071.1"/>
    </source>
</evidence>
<name>A0ABM3L255_CUCME</name>
<dbReference type="Proteomes" id="UP001652600">
    <property type="component" value="Chromosome 7"/>
</dbReference>
<feature type="domain" description="MULE transposase" evidence="1">
    <location>
        <begin position="4"/>
        <end position="91"/>
    </location>
</feature>
<keyword evidence="2" id="KW-1185">Reference proteome</keyword>
<proteinExistence type="predicted"/>
<dbReference type="PANTHER" id="PTHR31973">
    <property type="entry name" value="POLYPROTEIN, PUTATIVE-RELATED"/>
    <property type="match status" value="1"/>
</dbReference>
<dbReference type="InterPro" id="IPR018289">
    <property type="entry name" value="MULE_transposase_dom"/>
</dbReference>
<accession>A0ABM3L255</accession>